<feature type="transmembrane region" description="Helical" evidence="2">
    <location>
        <begin position="63"/>
        <end position="82"/>
    </location>
</feature>
<keyword evidence="2" id="KW-0472">Membrane</keyword>
<protein>
    <submittedName>
        <fullName evidence="3">Uncharacterized protein</fullName>
    </submittedName>
</protein>
<evidence type="ECO:0000256" key="2">
    <source>
        <dbReference type="SAM" id="Phobius"/>
    </source>
</evidence>
<feature type="transmembrane region" description="Helical" evidence="2">
    <location>
        <begin position="21"/>
        <end position="43"/>
    </location>
</feature>
<sequence>MEKLKIAFSFIKIKLNKIGNILLKASTGYAVGSFALIQVSSIVSDNISMAEAFGLTKESFMQYLFVSLIIIFPIFLIITYNLRSKSIDKEIMSTLDNNLSKIEDYRPKIAVIPFENLNQDKDQQFLVDGIAEDLLMELSMVKELSVATRKTCFDFKNKDYTSKEFKDEYGFDYIVTGSIRASDNKLRILIELSDMTDDRVIWTNKFDSASSDIFEIQDEIVTKIVTCLVGEIEISSLKRAHRKPTDNMTSYEYTLKGRALNQQFEKNANAEAIKMLDAAIEADTTNPLPYSWKACTIGQSMALGFREDNDETMADFLSALSKANELNDNDWNALRIIAEAHLTLDDFQQAMVYANKAYNANPNHPYVLWIYGRVLIRYNHIDDGIKVLEHLFKIEPMALADVNTDRVVKELFVAYYLSGNYKKCNELFNQIYEHDFREWLIYIDIKSKENIDYLKDVWFKSGLERFKDLNNKKEVSLFHFNNKKLNSSLLSLSNNLLT</sequence>
<dbReference type="SUPFAM" id="SSF48452">
    <property type="entry name" value="TPR-like"/>
    <property type="match status" value="1"/>
</dbReference>
<reference evidence="3 4" key="1">
    <citation type="submission" date="2019-02" db="EMBL/GenBank/DDBJ databases">
        <title>Prokaryotic population dynamics and viral predation in marine succession experiment using metagenomics: the confinement effect.</title>
        <authorList>
            <person name="Haro-Moreno J.M."/>
            <person name="Rodriguez-Valera F."/>
            <person name="Lopez-Perez M."/>
        </authorList>
    </citation>
    <scope>NUCLEOTIDE SEQUENCE [LARGE SCALE GENOMIC DNA]</scope>
    <source>
        <strain evidence="3">MED-G164</strain>
    </source>
</reference>
<name>A0A520N736_9GAMM</name>
<dbReference type="InterPro" id="IPR011990">
    <property type="entry name" value="TPR-like_helical_dom_sf"/>
</dbReference>
<dbReference type="PROSITE" id="PS50005">
    <property type="entry name" value="TPR"/>
    <property type="match status" value="1"/>
</dbReference>
<dbReference type="AlphaFoldDB" id="A0A520N736"/>
<dbReference type="EMBL" id="SHBJ01000001">
    <property type="protein sequence ID" value="RZO29314.1"/>
    <property type="molecule type" value="Genomic_DNA"/>
</dbReference>
<evidence type="ECO:0000313" key="3">
    <source>
        <dbReference type="EMBL" id="RZO29314.1"/>
    </source>
</evidence>
<evidence type="ECO:0000256" key="1">
    <source>
        <dbReference type="PROSITE-ProRule" id="PRU00339"/>
    </source>
</evidence>
<accession>A0A520N736</accession>
<dbReference type="InterPro" id="IPR019734">
    <property type="entry name" value="TPR_rpt"/>
</dbReference>
<dbReference type="Gene3D" id="1.25.40.10">
    <property type="entry name" value="Tetratricopeptide repeat domain"/>
    <property type="match status" value="1"/>
</dbReference>
<keyword evidence="2" id="KW-1133">Transmembrane helix</keyword>
<proteinExistence type="predicted"/>
<gene>
    <name evidence="3" type="ORF">EVA97_00295</name>
</gene>
<evidence type="ECO:0000313" key="4">
    <source>
        <dbReference type="Proteomes" id="UP000315283"/>
    </source>
</evidence>
<keyword evidence="2" id="KW-0812">Transmembrane</keyword>
<dbReference type="Gene3D" id="3.40.50.10070">
    <property type="entry name" value="TolB, N-terminal domain"/>
    <property type="match status" value="1"/>
</dbReference>
<keyword evidence="1" id="KW-0802">TPR repeat</keyword>
<feature type="repeat" description="TPR" evidence="1">
    <location>
        <begin position="331"/>
        <end position="364"/>
    </location>
</feature>
<dbReference type="Proteomes" id="UP000315283">
    <property type="component" value="Unassembled WGS sequence"/>
</dbReference>
<comment type="caution">
    <text evidence="3">The sequence shown here is derived from an EMBL/GenBank/DDBJ whole genome shotgun (WGS) entry which is preliminary data.</text>
</comment>
<organism evidence="3 4">
    <name type="scientific">SAR86 cluster bacterium</name>
    <dbReference type="NCBI Taxonomy" id="2030880"/>
    <lineage>
        <taxon>Bacteria</taxon>
        <taxon>Pseudomonadati</taxon>
        <taxon>Pseudomonadota</taxon>
        <taxon>Gammaproteobacteria</taxon>
        <taxon>SAR86 cluster</taxon>
    </lineage>
</organism>